<dbReference type="InterPro" id="IPR001128">
    <property type="entry name" value="Cyt_P450"/>
</dbReference>
<dbReference type="PROSITE" id="PS00086">
    <property type="entry name" value="CYTOCHROME_P450"/>
    <property type="match status" value="1"/>
</dbReference>
<feature type="signal peptide" evidence="7">
    <location>
        <begin position="1"/>
        <end position="17"/>
    </location>
</feature>
<dbReference type="PRINTS" id="PR00463">
    <property type="entry name" value="EP450I"/>
</dbReference>
<evidence type="ECO:0000256" key="1">
    <source>
        <dbReference type="ARBA" id="ARBA00001971"/>
    </source>
</evidence>
<dbReference type="CDD" id="cd11058">
    <property type="entry name" value="CYP60B-like"/>
    <property type="match status" value="1"/>
</dbReference>
<accession>A0ABQ8G4T8</accession>
<dbReference type="Proteomes" id="UP000774617">
    <property type="component" value="Unassembled WGS sequence"/>
</dbReference>
<dbReference type="SUPFAM" id="SSF48264">
    <property type="entry name" value="Cytochrome P450"/>
    <property type="match status" value="1"/>
</dbReference>
<dbReference type="EMBL" id="JAGTJR010000020">
    <property type="protein sequence ID" value="KAH7044642.1"/>
    <property type="molecule type" value="Genomic_DNA"/>
</dbReference>
<keyword evidence="5 6" id="KW-0408">Iron</keyword>
<keyword evidence="4 6" id="KW-0479">Metal-binding</keyword>
<reference evidence="9 10" key="1">
    <citation type="journal article" date="2021" name="Nat. Commun.">
        <title>Genetic determinants of endophytism in the Arabidopsis root mycobiome.</title>
        <authorList>
            <person name="Mesny F."/>
            <person name="Miyauchi S."/>
            <person name="Thiergart T."/>
            <person name="Pickel B."/>
            <person name="Atanasova L."/>
            <person name="Karlsson M."/>
            <person name="Huettel B."/>
            <person name="Barry K.W."/>
            <person name="Haridas S."/>
            <person name="Chen C."/>
            <person name="Bauer D."/>
            <person name="Andreopoulos W."/>
            <person name="Pangilinan J."/>
            <person name="LaButti K."/>
            <person name="Riley R."/>
            <person name="Lipzen A."/>
            <person name="Clum A."/>
            <person name="Drula E."/>
            <person name="Henrissat B."/>
            <person name="Kohler A."/>
            <person name="Grigoriev I.V."/>
            <person name="Martin F.M."/>
            <person name="Hacquard S."/>
        </authorList>
    </citation>
    <scope>NUCLEOTIDE SEQUENCE [LARGE SCALE GENOMIC DNA]</scope>
    <source>
        <strain evidence="9 10">MPI-SDFR-AT-0080</strain>
    </source>
</reference>
<comment type="similarity">
    <text evidence="2 6">Belongs to the cytochrome P450 family.</text>
</comment>
<evidence type="ECO:0000256" key="3">
    <source>
        <dbReference type="ARBA" id="ARBA00022617"/>
    </source>
</evidence>
<comment type="caution">
    <text evidence="9">The sequence shown here is derived from an EMBL/GenBank/DDBJ whole genome shotgun (WGS) entry which is preliminary data.</text>
</comment>
<gene>
    <name evidence="9" type="ORF">B0J12DRAFT_184543</name>
</gene>
<dbReference type="PRINTS" id="PR00385">
    <property type="entry name" value="P450"/>
</dbReference>
<organism evidence="9 10">
    <name type="scientific">Macrophomina phaseolina</name>
    <dbReference type="NCBI Taxonomy" id="35725"/>
    <lineage>
        <taxon>Eukaryota</taxon>
        <taxon>Fungi</taxon>
        <taxon>Dikarya</taxon>
        <taxon>Ascomycota</taxon>
        <taxon>Pezizomycotina</taxon>
        <taxon>Dothideomycetes</taxon>
        <taxon>Dothideomycetes incertae sedis</taxon>
        <taxon>Botryosphaeriales</taxon>
        <taxon>Botryosphaeriaceae</taxon>
        <taxon>Macrophomina</taxon>
    </lineage>
</organism>
<dbReference type="InterPro" id="IPR050121">
    <property type="entry name" value="Cytochrome_P450_monoxygenase"/>
</dbReference>
<comment type="cofactor">
    <cofactor evidence="1">
        <name>heme</name>
        <dbReference type="ChEBI" id="CHEBI:30413"/>
    </cofactor>
</comment>
<keyword evidence="6" id="KW-0560">Oxidoreductase</keyword>
<keyword evidence="7" id="KW-0732">Signal</keyword>
<sequence>MAAANLLALALLALAAARVVYNLFFHPLRSFPGPLLSRATPFPRMYARLAGQTPFQSRALHERYGKVVRVSPNELSFTDADAWKDIYGYGNKEVLGREPNNAPKIREQEPSLVAIVDPDEHRRVRNMFNPAFSQRALKEQEALLLKHINLFVDKVREKSAENAHGVIDLCNFFNFTTFDIMGDLAFGAPLGLLERAEYTSWVRNAFAGMKLFAIRSAISYYFPPIDYVMPLLLPRSLKRKRAAHMRYAADQVRERVARKTDRPDIWTLVLRSEKVSLSEGEMESNAGVFMIAGTETTATLLSGATYLLLTHPAALARLVREIRGSFDRRELMSIEALQRLPWLNAVVDEALRCYPPVPDSLFRRVPPEGATIAGRWIPGGATVQLTQWAAYQTEEYFRDAHRFAPERWLAGGDEGDGAEYQKYSGDERKVFQPFGVGPRSCLGMNLAYHEIRLMLSYLLWHFDLELCKESENWMDQKVFVLWSKNPLMVKVKPVEGR</sequence>
<dbReference type="PANTHER" id="PTHR24305">
    <property type="entry name" value="CYTOCHROME P450"/>
    <property type="match status" value="1"/>
</dbReference>
<dbReference type="Pfam" id="PF00067">
    <property type="entry name" value="p450"/>
    <property type="match status" value="1"/>
</dbReference>
<proteinExistence type="inferred from homology"/>
<keyword evidence="10" id="KW-1185">Reference proteome</keyword>
<dbReference type="Gene3D" id="1.10.630.10">
    <property type="entry name" value="Cytochrome P450"/>
    <property type="match status" value="1"/>
</dbReference>
<evidence type="ECO:0000259" key="8">
    <source>
        <dbReference type="PROSITE" id="PS50112"/>
    </source>
</evidence>
<protein>
    <submittedName>
        <fullName evidence="9">Cytochrome P450</fullName>
    </submittedName>
</protein>
<dbReference type="PROSITE" id="PS50112">
    <property type="entry name" value="PAS"/>
    <property type="match status" value="1"/>
</dbReference>
<dbReference type="InterPro" id="IPR017972">
    <property type="entry name" value="Cyt_P450_CS"/>
</dbReference>
<evidence type="ECO:0000256" key="4">
    <source>
        <dbReference type="ARBA" id="ARBA00022723"/>
    </source>
</evidence>
<name>A0ABQ8G4T8_9PEZI</name>
<evidence type="ECO:0000313" key="10">
    <source>
        <dbReference type="Proteomes" id="UP000774617"/>
    </source>
</evidence>
<feature type="domain" description="PAS" evidence="8">
    <location>
        <begin position="85"/>
        <end position="140"/>
    </location>
</feature>
<evidence type="ECO:0000256" key="6">
    <source>
        <dbReference type="RuleBase" id="RU000461"/>
    </source>
</evidence>
<dbReference type="InterPro" id="IPR002401">
    <property type="entry name" value="Cyt_P450_E_grp-I"/>
</dbReference>
<dbReference type="PANTHER" id="PTHR24305:SF210">
    <property type="entry name" value="CYTOCHROME P450 MONOOXYGENASE ASQL-RELATED"/>
    <property type="match status" value="1"/>
</dbReference>
<keyword evidence="6" id="KW-0503">Monooxygenase</keyword>
<dbReference type="InterPro" id="IPR036396">
    <property type="entry name" value="Cyt_P450_sf"/>
</dbReference>
<keyword evidence="3 6" id="KW-0349">Heme</keyword>
<dbReference type="InterPro" id="IPR000014">
    <property type="entry name" value="PAS"/>
</dbReference>
<evidence type="ECO:0000256" key="2">
    <source>
        <dbReference type="ARBA" id="ARBA00010617"/>
    </source>
</evidence>
<feature type="chain" id="PRO_5045946576" evidence="7">
    <location>
        <begin position="18"/>
        <end position="497"/>
    </location>
</feature>
<evidence type="ECO:0000256" key="5">
    <source>
        <dbReference type="ARBA" id="ARBA00023004"/>
    </source>
</evidence>
<evidence type="ECO:0000256" key="7">
    <source>
        <dbReference type="SAM" id="SignalP"/>
    </source>
</evidence>
<evidence type="ECO:0000313" key="9">
    <source>
        <dbReference type="EMBL" id="KAH7044642.1"/>
    </source>
</evidence>